<name>A0ABY4NZV2_9PSEU</name>
<dbReference type="RefSeq" id="WP_249466357.1">
    <property type="nucleotide sequence ID" value="NZ_CP091196.1"/>
</dbReference>
<proteinExistence type="predicted"/>
<sequence>MPEFHAHARALVTAIKRDGVAYAYPDPPQAGMFHVHLPAPKAAVERAAEELIDEKGVQLFLRVRSSPDPRRCSFEVSVGENAMDFPPEEVVSLLHELLDRAR</sequence>
<dbReference type="EMBL" id="CP091196">
    <property type="protein sequence ID" value="UQS25616.1"/>
    <property type="molecule type" value="Genomic_DNA"/>
</dbReference>
<organism evidence="1 2">
    <name type="scientific">Amycolatopsis thermalba</name>
    <dbReference type="NCBI Taxonomy" id="944492"/>
    <lineage>
        <taxon>Bacteria</taxon>
        <taxon>Bacillati</taxon>
        <taxon>Actinomycetota</taxon>
        <taxon>Actinomycetes</taxon>
        <taxon>Pseudonocardiales</taxon>
        <taxon>Pseudonocardiaceae</taxon>
        <taxon>Amycolatopsis</taxon>
    </lineage>
</organism>
<gene>
    <name evidence="1" type="ORF">L1857_23830</name>
</gene>
<evidence type="ECO:0000313" key="2">
    <source>
        <dbReference type="Proteomes" id="UP000830158"/>
    </source>
</evidence>
<dbReference type="Gene3D" id="3.90.1150.10">
    <property type="entry name" value="Aspartate Aminotransferase, domain 1"/>
    <property type="match status" value="1"/>
</dbReference>
<protein>
    <submittedName>
        <fullName evidence="1">Uncharacterized protein</fullName>
    </submittedName>
</protein>
<dbReference type="Proteomes" id="UP000830158">
    <property type="component" value="Chromosome"/>
</dbReference>
<evidence type="ECO:0000313" key="1">
    <source>
        <dbReference type="EMBL" id="UQS25616.1"/>
    </source>
</evidence>
<accession>A0ABY4NZV2</accession>
<keyword evidence="2" id="KW-1185">Reference proteome</keyword>
<dbReference type="InterPro" id="IPR015422">
    <property type="entry name" value="PyrdxlP-dep_Trfase_small"/>
</dbReference>
<reference evidence="1" key="1">
    <citation type="submission" date="2022-01" db="EMBL/GenBank/DDBJ databases">
        <title>PSI-footprinting approach for the identification of protein synthesis inhibitor producers.</title>
        <authorList>
            <person name="Handel F."/>
            <person name="Kulik A."/>
            <person name="Wex K.W."/>
            <person name="Berscheid A."/>
            <person name="Saur J.S."/>
            <person name="Winkler A."/>
            <person name="Wibberg D."/>
            <person name="Kalinowski J."/>
            <person name="Broetz-Oesterhelt H."/>
            <person name="Mast Y."/>
        </authorList>
    </citation>
    <scope>NUCLEOTIDE SEQUENCE</scope>
    <source>
        <strain evidence="1">KNN 49.3e</strain>
    </source>
</reference>